<proteinExistence type="predicted"/>
<protein>
    <recommendedName>
        <fullName evidence="4">RanBD1 domain-containing protein</fullName>
    </recommendedName>
</protein>
<comment type="caution">
    <text evidence="2">The sequence shown here is derived from an EMBL/GenBank/DDBJ whole genome shotgun (WGS) entry which is preliminary data.</text>
</comment>
<name>V2X1N2_MONRO</name>
<dbReference type="EMBL" id="AWSO01000904">
    <property type="protein sequence ID" value="ESK86676.1"/>
    <property type="molecule type" value="Genomic_DNA"/>
</dbReference>
<dbReference type="STRING" id="1381753.V2X1N2"/>
<keyword evidence="3" id="KW-1185">Reference proteome</keyword>
<feature type="compositionally biased region" description="Low complexity" evidence="1">
    <location>
        <begin position="185"/>
        <end position="196"/>
    </location>
</feature>
<evidence type="ECO:0000256" key="1">
    <source>
        <dbReference type="SAM" id="MobiDB-lite"/>
    </source>
</evidence>
<accession>V2X1N2</accession>
<dbReference type="Gene3D" id="2.30.29.30">
    <property type="entry name" value="Pleckstrin-homology domain (PH domain)/Phosphotyrosine-binding domain (PTB)"/>
    <property type="match status" value="1"/>
</dbReference>
<evidence type="ECO:0008006" key="4">
    <source>
        <dbReference type="Google" id="ProtNLM"/>
    </source>
</evidence>
<reference evidence="2 3" key="1">
    <citation type="journal article" date="2014" name="BMC Genomics">
        <title>Genome and secretome analysis of the hemibiotrophic fungal pathogen, Moniliophthora roreri, which causes frosty pod rot disease of cacao: mechanisms of the biotrophic and necrotrophic phases.</title>
        <authorList>
            <person name="Meinhardt L.W."/>
            <person name="Costa G.G.L."/>
            <person name="Thomazella D.P.T."/>
            <person name="Teixeira P.J.P.L."/>
            <person name="Carazzolle M.F."/>
            <person name="Schuster S.C."/>
            <person name="Carlson J.E."/>
            <person name="Guiltinan M.J."/>
            <person name="Mieczkowski P."/>
            <person name="Farmer A."/>
            <person name="Ramaraj T."/>
            <person name="Crozier J."/>
            <person name="Davis R.E."/>
            <person name="Shao J."/>
            <person name="Melnick R.L."/>
            <person name="Pereira G.A.G."/>
            <person name="Bailey B.A."/>
        </authorList>
    </citation>
    <scope>NUCLEOTIDE SEQUENCE [LARGE SCALE GENOMIC DNA]</scope>
    <source>
        <strain evidence="2 3">MCA 2997</strain>
    </source>
</reference>
<evidence type="ECO:0000313" key="3">
    <source>
        <dbReference type="Proteomes" id="UP000017559"/>
    </source>
</evidence>
<sequence length="494" mass="52937">MFPVSDFNFVVCGMATFAATVGYVCGKRLRGPGADDADMSTNALYRMADGAILERAVRGEIASDATESELATGEPKFNLNPVPILPTSANVVSRRPSLKRKRMHDHDENNIPLEYPYNLAAIYPNKRSKTPPKDDDLETKTTPAATSVAQDREQTAEVIEDVAKTDVVMVPENDSRLQSSQPGDVETTAPAAAASPEPSPPEKAVPSGDGTTENEQEKTDVVTTKDDKPVDKKEIPKALSGLPTPPASPAFLAATPPAKPSPTPAASPFGGFASFASSPSTFSLGGSSSTGTNSRPAWAASTSFGRRRAFLDDGGESSGDEFIGPNSRRSAPLEAKAQVDKAQPNYTRLSDTGAGVTGEEEEDVVSDLKGVKLFVKRGPREFTGGMLGHVKLLSSRNKNTVRERLLFRREPLWQVTMNALLRPSVRCTFDEEECILRVILAEAMNQEPLGDDLPAVINPELVVYAIKPGRSCPKQDFVEFANAVLGCASLEKKS</sequence>
<dbReference type="SUPFAM" id="SSF50729">
    <property type="entry name" value="PH domain-like"/>
    <property type="match status" value="1"/>
</dbReference>
<feature type="compositionally biased region" description="Polar residues" evidence="1">
    <location>
        <begin position="140"/>
        <end position="149"/>
    </location>
</feature>
<dbReference type="KEGG" id="mrr:Moror_9675"/>
<gene>
    <name evidence="2" type="ORF">Moror_9675</name>
</gene>
<feature type="compositionally biased region" description="Basic and acidic residues" evidence="1">
    <location>
        <begin position="215"/>
        <end position="236"/>
    </location>
</feature>
<organism evidence="2 3">
    <name type="scientific">Moniliophthora roreri (strain MCA 2997)</name>
    <name type="common">Cocoa frosty pod rot fungus</name>
    <name type="synonym">Crinipellis roreri</name>
    <dbReference type="NCBI Taxonomy" id="1381753"/>
    <lineage>
        <taxon>Eukaryota</taxon>
        <taxon>Fungi</taxon>
        <taxon>Dikarya</taxon>
        <taxon>Basidiomycota</taxon>
        <taxon>Agaricomycotina</taxon>
        <taxon>Agaricomycetes</taxon>
        <taxon>Agaricomycetidae</taxon>
        <taxon>Agaricales</taxon>
        <taxon>Marasmiineae</taxon>
        <taxon>Marasmiaceae</taxon>
        <taxon>Moniliophthora</taxon>
    </lineage>
</organism>
<feature type="region of interest" description="Disordered" evidence="1">
    <location>
        <begin position="123"/>
        <end position="155"/>
    </location>
</feature>
<evidence type="ECO:0000313" key="2">
    <source>
        <dbReference type="EMBL" id="ESK86676.1"/>
    </source>
</evidence>
<dbReference type="Proteomes" id="UP000017559">
    <property type="component" value="Unassembled WGS sequence"/>
</dbReference>
<dbReference type="AlphaFoldDB" id="V2X1N2"/>
<dbReference type="HOGENOM" id="CLU_607089_0_0_1"/>
<dbReference type="InterPro" id="IPR011993">
    <property type="entry name" value="PH-like_dom_sf"/>
</dbReference>
<dbReference type="OrthoDB" id="2357150at2759"/>
<feature type="region of interest" description="Disordered" evidence="1">
    <location>
        <begin position="172"/>
        <end position="266"/>
    </location>
</feature>